<organism evidence="7 8">
    <name type="scientific">Alkaliphilus flagellatus</name>
    <dbReference type="NCBI Taxonomy" id="2841507"/>
    <lineage>
        <taxon>Bacteria</taxon>
        <taxon>Bacillati</taxon>
        <taxon>Bacillota</taxon>
        <taxon>Clostridia</taxon>
        <taxon>Peptostreptococcales</taxon>
        <taxon>Natronincolaceae</taxon>
        <taxon>Alkaliphilus</taxon>
    </lineage>
</organism>
<proteinExistence type="predicted"/>
<feature type="transmembrane region" description="Helical" evidence="5">
    <location>
        <begin position="45"/>
        <end position="63"/>
    </location>
</feature>
<keyword evidence="4 5" id="KW-0472">Membrane</keyword>
<evidence type="ECO:0000259" key="6">
    <source>
        <dbReference type="PROSITE" id="PS50850"/>
    </source>
</evidence>
<evidence type="ECO:0000256" key="1">
    <source>
        <dbReference type="ARBA" id="ARBA00004651"/>
    </source>
</evidence>
<name>A0ABS6G4K3_9FIRM</name>
<dbReference type="InterPro" id="IPR011701">
    <property type="entry name" value="MFS"/>
</dbReference>
<dbReference type="InterPro" id="IPR020846">
    <property type="entry name" value="MFS_dom"/>
</dbReference>
<dbReference type="PROSITE" id="PS50850">
    <property type="entry name" value="MFS"/>
    <property type="match status" value="1"/>
</dbReference>
<reference evidence="7 8" key="1">
    <citation type="submission" date="2021-06" db="EMBL/GenBank/DDBJ databases">
        <authorList>
            <person name="Sun Q."/>
            <person name="Li D."/>
        </authorList>
    </citation>
    <scope>NUCLEOTIDE SEQUENCE [LARGE SCALE GENOMIC DNA]</scope>
    <source>
        <strain evidence="7 8">MSJ-5</strain>
    </source>
</reference>
<dbReference type="RefSeq" id="WP_216417573.1">
    <property type="nucleotide sequence ID" value="NZ_JAHLQK010000004.1"/>
</dbReference>
<feature type="transmembrane region" description="Helical" evidence="5">
    <location>
        <begin position="164"/>
        <end position="187"/>
    </location>
</feature>
<dbReference type="PANTHER" id="PTHR23514">
    <property type="entry name" value="BYPASS OF STOP CODON PROTEIN 6"/>
    <property type="match status" value="1"/>
</dbReference>
<evidence type="ECO:0000256" key="3">
    <source>
        <dbReference type="ARBA" id="ARBA00022989"/>
    </source>
</evidence>
<evidence type="ECO:0000256" key="5">
    <source>
        <dbReference type="SAM" id="Phobius"/>
    </source>
</evidence>
<protein>
    <submittedName>
        <fullName evidence="7">MFS transporter</fullName>
    </submittedName>
</protein>
<dbReference type="Proteomes" id="UP000779508">
    <property type="component" value="Unassembled WGS sequence"/>
</dbReference>
<feature type="transmembrane region" description="Helical" evidence="5">
    <location>
        <begin position="75"/>
        <end position="92"/>
    </location>
</feature>
<evidence type="ECO:0000313" key="8">
    <source>
        <dbReference type="Proteomes" id="UP000779508"/>
    </source>
</evidence>
<dbReference type="EMBL" id="JAHLQK010000004">
    <property type="protein sequence ID" value="MBU5677104.1"/>
    <property type="molecule type" value="Genomic_DNA"/>
</dbReference>
<feature type="transmembrane region" description="Helical" evidence="5">
    <location>
        <begin position="132"/>
        <end position="152"/>
    </location>
</feature>
<dbReference type="PANTHER" id="PTHR23514:SF13">
    <property type="entry name" value="INNER MEMBRANE PROTEIN YBJJ"/>
    <property type="match status" value="1"/>
</dbReference>
<feature type="domain" description="Major facilitator superfamily (MFS) profile" evidence="6">
    <location>
        <begin position="9"/>
        <end position="382"/>
    </location>
</feature>
<feature type="transmembrane region" description="Helical" evidence="5">
    <location>
        <begin position="359"/>
        <end position="377"/>
    </location>
</feature>
<feature type="transmembrane region" description="Helical" evidence="5">
    <location>
        <begin position="98"/>
        <end position="120"/>
    </location>
</feature>
<sequence length="387" mass="42692">MKKYQTNILIGITFFSMILLGILESIRGVLIPSIQNFYHIDYKEIGIFLFVASLGYVIANFFGGNTADSLGQKRLLLLGVLLITLGTLGMVVSRSYIFFIVSVAILNYGFGSISIGANTLTPVVFKNNQGMMMNLLHFFYGLGATIGPRYAGVALDYKWSWQEIYSATLIIIVIYTIFVLTSTFPRIEGVRSEARVPLMEVLRNKKVLLFSFVLGFYVAAELGVANWLTTYLQSSKNIGSLKSATYLSLFFGVFTFGRLIGGFIVEKLGYFRSIIGFLIIALLLFIIGTTASKQLVILISLSGFFFSIIYPTTFALLLKEFDKGTSTVIGVVITISSATNMIGNAVIGQINDMFGVNAGFRLVALFLLITVALILILKKDTTFENQI</sequence>
<keyword evidence="2 5" id="KW-0812">Transmembrane</keyword>
<keyword evidence="3 5" id="KW-1133">Transmembrane helix</keyword>
<feature type="transmembrane region" description="Helical" evidence="5">
    <location>
        <begin position="245"/>
        <end position="265"/>
    </location>
</feature>
<evidence type="ECO:0000256" key="2">
    <source>
        <dbReference type="ARBA" id="ARBA00022692"/>
    </source>
</evidence>
<feature type="transmembrane region" description="Helical" evidence="5">
    <location>
        <begin position="207"/>
        <end position="225"/>
    </location>
</feature>
<dbReference type="Pfam" id="PF07690">
    <property type="entry name" value="MFS_1"/>
    <property type="match status" value="1"/>
</dbReference>
<comment type="subcellular location">
    <subcellularLocation>
        <location evidence="1">Cell membrane</location>
        <topology evidence="1">Multi-pass membrane protein</topology>
    </subcellularLocation>
</comment>
<dbReference type="InterPro" id="IPR051788">
    <property type="entry name" value="MFS_Transporter"/>
</dbReference>
<evidence type="ECO:0000313" key="7">
    <source>
        <dbReference type="EMBL" id="MBU5677104.1"/>
    </source>
</evidence>
<comment type="caution">
    <text evidence="7">The sequence shown here is derived from an EMBL/GenBank/DDBJ whole genome shotgun (WGS) entry which is preliminary data.</text>
</comment>
<feature type="transmembrane region" description="Helical" evidence="5">
    <location>
        <begin position="7"/>
        <end position="25"/>
    </location>
</feature>
<accession>A0ABS6G4K3</accession>
<evidence type="ECO:0000256" key="4">
    <source>
        <dbReference type="ARBA" id="ARBA00023136"/>
    </source>
</evidence>
<feature type="transmembrane region" description="Helical" evidence="5">
    <location>
        <begin position="325"/>
        <end position="347"/>
    </location>
</feature>
<feature type="transmembrane region" description="Helical" evidence="5">
    <location>
        <begin position="270"/>
        <end position="289"/>
    </location>
</feature>
<keyword evidence="8" id="KW-1185">Reference proteome</keyword>
<feature type="transmembrane region" description="Helical" evidence="5">
    <location>
        <begin position="295"/>
        <end position="318"/>
    </location>
</feature>
<gene>
    <name evidence="7" type="ORF">KQI88_11850</name>
</gene>